<proteinExistence type="predicted"/>
<dbReference type="AlphaFoldDB" id="A0A2M7RHT1"/>
<comment type="caution">
    <text evidence="2">The sequence shown here is derived from an EMBL/GenBank/DDBJ whole genome shotgun (WGS) entry which is preliminary data.</text>
</comment>
<organism evidence="2 3">
    <name type="scientific">Candidatus Kerfeldbacteria bacterium CG_4_10_14_0_8_um_filter_42_10</name>
    <dbReference type="NCBI Taxonomy" id="2014248"/>
    <lineage>
        <taxon>Bacteria</taxon>
        <taxon>Candidatus Kerfeldiibacteriota</taxon>
    </lineage>
</organism>
<dbReference type="SMART" id="SM01321">
    <property type="entry name" value="Y1_Tnp"/>
    <property type="match status" value="1"/>
</dbReference>
<dbReference type="EMBL" id="PFMD01000052">
    <property type="protein sequence ID" value="PIY96293.1"/>
    <property type="molecule type" value="Genomic_DNA"/>
</dbReference>
<dbReference type="PANTHER" id="PTHR36966:SF1">
    <property type="entry name" value="REP-ASSOCIATED TYROSINE TRANSPOSASE"/>
    <property type="match status" value="1"/>
</dbReference>
<dbReference type="NCBIfam" id="NF047646">
    <property type="entry name" value="REP_Tyr_transpos"/>
    <property type="match status" value="1"/>
</dbReference>
<accession>A0A2M7RHT1</accession>
<dbReference type="GO" id="GO:0004803">
    <property type="term" value="F:transposase activity"/>
    <property type="evidence" value="ECO:0007669"/>
    <property type="project" value="InterPro"/>
</dbReference>
<evidence type="ECO:0000313" key="2">
    <source>
        <dbReference type="EMBL" id="PIY96293.1"/>
    </source>
</evidence>
<dbReference type="SUPFAM" id="SSF143422">
    <property type="entry name" value="Transposase IS200-like"/>
    <property type="match status" value="1"/>
</dbReference>
<dbReference type="InterPro" id="IPR036515">
    <property type="entry name" value="Transposase_17_sf"/>
</dbReference>
<name>A0A2M7RHT1_9BACT</name>
<dbReference type="Pfam" id="PF01797">
    <property type="entry name" value="Y1_Tnp"/>
    <property type="match status" value="1"/>
</dbReference>
<reference evidence="2 3" key="1">
    <citation type="submission" date="2017-09" db="EMBL/GenBank/DDBJ databases">
        <title>Depth-based differentiation of microbial function through sediment-hosted aquifers and enrichment of novel symbionts in the deep terrestrial subsurface.</title>
        <authorList>
            <person name="Probst A.J."/>
            <person name="Ladd B."/>
            <person name="Jarett J.K."/>
            <person name="Geller-Mcgrath D.E."/>
            <person name="Sieber C.M."/>
            <person name="Emerson J.B."/>
            <person name="Anantharaman K."/>
            <person name="Thomas B.C."/>
            <person name="Malmstrom R."/>
            <person name="Stieglmeier M."/>
            <person name="Klingl A."/>
            <person name="Woyke T."/>
            <person name="Ryan C.M."/>
            <person name="Banfield J.F."/>
        </authorList>
    </citation>
    <scope>NUCLEOTIDE SEQUENCE [LARGE SCALE GENOMIC DNA]</scope>
    <source>
        <strain evidence="2">CG_4_10_14_0_8_um_filter_42_10</strain>
    </source>
</reference>
<dbReference type="GO" id="GO:0043565">
    <property type="term" value="F:sequence-specific DNA binding"/>
    <property type="evidence" value="ECO:0007669"/>
    <property type="project" value="TreeGrafter"/>
</dbReference>
<dbReference type="PANTHER" id="PTHR36966">
    <property type="entry name" value="REP-ASSOCIATED TYROSINE TRANSPOSASE"/>
    <property type="match status" value="1"/>
</dbReference>
<dbReference type="GO" id="GO:0006313">
    <property type="term" value="P:DNA transposition"/>
    <property type="evidence" value="ECO:0007669"/>
    <property type="project" value="InterPro"/>
</dbReference>
<dbReference type="InterPro" id="IPR052715">
    <property type="entry name" value="RAYT_transposase"/>
</dbReference>
<dbReference type="Proteomes" id="UP000230779">
    <property type="component" value="Unassembled WGS sequence"/>
</dbReference>
<evidence type="ECO:0000259" key="1">
    <source>
        <dbReference type="SMART" id="SM01321"/>
    </source>
</evidence>
<evidence type="ECO:0000313" key="3">
    <source>
        <dbReference type="Proteomes" id="UP000230779"/>
    </source>
</evidence>
<feature type="domain" description="Transposase IS200-like" evidence="1">
    <location>
        <begin position="6"/>
        <end position="139"/>
    </location>
</feature>
<sequence length="174" mass="20785">MKKYNIPGQIHFVTIKTYKNRTFFKDSNCCNILLNEISFYNNKLNFRFFGYVIMPNHAHLLIEPNDAINISKIIQCIKTVSAKKVKRYFFFDHSTGSWDDVVPATRREKTFHLWQPNFFDFNVYTESKFIEKLNYIHNNPVGAGLVDDIEDWVYSSWHNYHCRHSVPIKVEFME</sequence>
<dbReference type="InterPro" id="IPR002686">
    <property type="entry name" value="Transposase_17"/>
</dbReference>
<protein>
    <recommendedName>
        <fullName evidence="1">Transposase IS200-like domain-containing protein</fullName>
    </recommendedName>
</protein>
<gene>
    <name evidence="2" type="ORF">COY66_04625</name>
</gene>
<dbReference type="Gene3D" id="3.30.70.1290">
    <property type="entry name" value="Transposase IS200-like"/>
    <property type="match status" value="1"/>
</dbReference>